<dbReference type="PANTHER" id="PTHR15549:SF30">
    <property type="entry name" value="MID2 DOMAIN-CONTAINING PROTEIN"/>
    <property type="match status" value="1"/>
</dbReference>
<protein>
    <recommendedName>
        <fullName evidence="9">Extracellular membrane protein CFEM domain-containing protein</fullName>
    </recommendedName>
</protein>
<evidence type="ECO:0008006" key="9">
    <source>
        <dbReference type="Google" id="ProtNLM"/>
    </source>
</evidence>
<feature type="region of interest" description="Disordered" evidence="5">
    <location>
        <begin position="196"/>
        <end position="237"/>
    </location>
</feature>
<evidence type="ECO:0000256" key="2">
    <source>
        <dbReference type="ARBA" id="ARBA00022692"/>
    </source>
</evidence>
<organism evidence="7 8">
    <name type="scientific">Aspergillus sydowii CBS 593.65</name>
    <dbReference type="NCBI Taxonomy" id="1036612"/>
    <lineage>
        <taxon>Eukaryota</taxon>
        <taxon>Fungi</taxon>
        <taxon>Dikarya</taxon>
        <taxon>Ascomycota</taxon>
        <taxon>Pezizomycotina</taxon>
        <taxon>Eurotiomycetes</taxon>
        <taxon>Eurotiomycetidae</taxon>
        <taxon>Eurotiales</taxon>
        <taxon>Aspergillaceae</taxon>
        <taxon>Aspergillus</taxon>
        <taxon>Aspergillus subgen. Nidulantes</taxon>
    </lineage>
</organism>
<evidence type="ECO:0000256" key="6">
    <source>
        <dbReference type="SAM" id="Phobius"/>
    </source>
</evidence>
<feature type="compositionally biased region" description="Low complexity" evidence="5">
    <location>
        <begin position="45"/>
        <end position="65"/>
    </location>
</feature>
<feature type="transmembrane region" description="Helical" evidence="6">
    <location>
        <begin position="108"/>
        <end position="128"/>
    </location>
</feature>
<name>A0A1L9T6W9_9EURO</name>
<keyword evidence="8" id="KW-1185">Reference proteome</keyword>
<keyword evidence="2 6" id="KW-0812">Transmembrane</keyword>
<comment type="subcellular location">
    <subcellularLocation>
        <location evidence="1">Membrane</location>
        <topology evidence="1">Single-pass membrane protein</topology>
    </subcellularLocation>
</comment>
<dbReference type="GeneID" id="63763076"/>
<feature type="compositionally biased region" description="Basic and acidic residues" evidence="5">
    <location>
        <begin position="210"/>
        <end position="219"/>
    </location>
</feature>
<dbReference type="AlphaFoldDB" id="A0A1L9T6W9"/>
<evidence type="ECO:0000256" key="5">
    <source>
        <dbReference type="SAM" id="MobiDB-lite"/>
    </source>
</evidence>
<keyword evidence="4 6" id="KW-0472">Membrane</keyword>
<keyword evidence="3 6" id="KW-1133">Transmembrane helix</keyword>
<dbReference type="PANTHER" id="PTHR15549">
    <property type="entry name" value="PAIRED IMMUNOGLOBULIN-LIKE TYPE 2 RECEPTOR"/>
    <property type="match status" value="1"/>
</dbReference>
<reference evidence="8" key="1">
    <citation type="journal article" date="2017" name="Genome Biol.">
        <title>Comparative genomics reveals high biological diversity and specific adaptations in the industrially and medically important fungal genus Aspergillus.</title>
        <authorList>
            <person name="de Vries R.P."/>
            <person name="Riley R."/>
            <person name="Wiebenga A."/>
            <person name="Aguilar-Osorio G."/>
            <person name="Amillis S."/>
            <person name="Uchima C.A."/>
            <person name="Anderluh G."/>
            <person name="Asadollahi M."/>
            <person name="Askin M."/>
            <person name="Barry K."/>
            <person name="Battaglia E."/>
            <person name="Bayram O."/>
            <person name="Benocci T."/>
            <person name="Braus-Stromeyer S.A."/>
            <person name="Caldana C."/>
            <person name="Canovas D."/>
            <person name="Cerqueira G.C."/>
            <person name="Chen F."/>
            <person name="Chen W."/>
            <person name="Choi C."/>
            <person name="Clum A."/>
            <person name="Dos Santos R.A."/>
            <person name="Damasio A.R."/>
            <person name="Diallinas G."/>
            <person name="Emri T."/>
            <person name="Fekete E."/>
            <person name="Flipphi M."/>
            <person name="Freyberg S."/>
            <person name="Gallo A."/>
            <person name="Gournas C."/>
            <person name="Habgood R."/>
            <person name="Hainaut M."/>
            <person name="Harispe M.L."/>
            <person name="Henrissat B."/>
            <person name="Hilden K.S."/>
            <person name="Hope R."/>
            <person name="Hossain A."/>
            <person name="Karabika E."/>
            <person name="Karaffa L."/>
            <person name="Karanyi Z."/>
            <person name="Krasevec N."/>
            <person name="Kuo A."/>
            <person name="Kusch H."/>
            <person name="LaButti K."/>
            <person name="Lagendijk E.L."/>
            <person name="Lapidus A."/>
            <person name="Levasseur A."/>
            <person name="Lindquist E."/>
            <person name="Lipzen A."/>
            <person name="Logrieco A.F."/>
            <person name="MacCabe A."/>
            <person name="Maekelae M.R."/>
            <person name="Malavazi I."/>
            <person name="Melin P."/>
            <person name="Meyer V."/>
            <person name="Mielnichuk N."/>
            <person name="Miskei M."/>
            <person name="Molnar A.P."/>
            <person name="Mule G."/>
            <person name="Ngan C.Y."/>
            <person name="Orejas M."/>
            <person name="Orosz E."/>
            <person name="Ouedraogo J.P."/>
            <person name="Overkamp K.M."/>
            <person name="Park H.-S."/>
            <person name="Perrone G."/>
            <person name="Piumi F."/>
            <person name="Punt P.J."/>
            <person name="Ram A.F."/>
            <person name="Ramon A."/>
            <person name="Rauscher S."/>
            <person name="Record E."/>
            <person name="Riano-Pachon D.M."/>
            <person name="Robert V."/>
            <person name="Roehrig J."/>
            <person name="Ruller R."/>
            <person name="Salamov A."/>
            <person name="Salih N.S."/>
            <person name="Samson R.A."/>
            <person name="Sandor E."/>
            <person name="Sanguinetti M."/>
            <person name="Schuetze T."/>
            <person name="Sepcic K."/>
            <person name="Shelest E."/>
            <person name="Sherlock G."/>
            <person name="Sophianopoulou V."/>
            <person name="Squina F.M."/>
            <person name="Sun H."/>
            <person name="Susca A."/>
            <person name="Todd R.B."/>
            <person name="Tsang A."/>
            <person name="Unkles S.E."/>
            <person name="van de Wiele N."/>
            <person name="van Rossen-Uffink D."/>
            <person name="Oliveira J.V."/>
            <person name="Vesth T.C."/>
            <person name="Visser J."/>
            <person name="Yu J.-H."/>
            <person name="Zhou M."/>
            <person name="Andersen M.R."/>
            <person name="Archer D.B."/>
            <person name="Baker S.E."/>
            <person name="Benoit I."/>
            <person name="Brakhage A.A."/>
            <person name="Braus G.H."/>
            <person name="Fischer R."/>
            <person name="Frisvad J.C."/>
            <person name="Goldman G.H."/>
            <person name="Houbraken J."/>
            <person name="Oakley B."/>
            <person name="Pocsi I."/>
            <person name="Scazzocchio C."/>
            <person name="Seiboth B."/>
            <person name="vanKuyk P.A."/>
            <person name="Wortman J."/>
            <person name="Dyer P.S."/>
            <person name="Grigoriev I.V."/>
        </authorList>
    </citation>
    <scope>NUCLEOTIDE SEQUENCE [LARGE SCALE GENOMIC DNA]</scope>
    <source>
        <strain evidence="8">CBS 593.65</strain>
    </source>
</reference>
<feature type="compositionally biased region" description="Polar residues" evidence="5">
    <location>
        <begin position="220"/>
        <end position="232"/>
    </location>
</feature>
<dbReference type="EMBL" id="KV878593">
    <property type="protein sequence ID" value="OJJ55194.1"/>
    <property type="molecule type" value="Genomic_DNA"/>
</dbReference>
<dbReference type="VEuPathDB" id="FungiDB:ASPSYDRAFT_452558"/>
<feature type="compositionally biased region" description="Polar residues" evidence="5">
    <location>
        <begin position="87"/>
        <end position="101"/>
    </location>
</feature>
<dbReference type="GO" id="GO:0071944">
    <property type="term" value="C:cell periphery"/>
    <property type="evidence" value="ECO:0007669"/>
    <property type="project" value="UniProtKB-ARBA"/>
</dbReference>
<dbReference type="InterPro" id="IPR051694">
    <property type="entry name" value="Immunoregulatory_rcpt-like"/>
</dbReference>
<evidence type="ECO:0000313" key="7">
    <source>
        <dbReference type="EMBL" id="OJJ55194.1"/>
    </source>
</evidence>
<evidence type="ECO:0000313" key="8">
    <source>
        <dbReference type="Proteomes" id="UP000184356"/>
    </source>
</evidence>
<sequence length="257" mass="27496">MRLQVRCENSCGFYGELCCESHEICSTSDDERAVCIADGPSATNTHSSPETSIPTTSTSTATTSTDEAQPNTTTRLQSPSAAGPYATDSSQTPRETASRTGLSSDAKIGIGVCVALVAILIIAAVLWFRSRQKRSAQLADQPTGPIPAELFTIKPELEGSRVMPRYAEKPELDGHAVLKAETAYIQPAFAELADSPLSEAATSEVPGDSGTRRVNERTSQENASEQHNSLKGKTTFLADPWRWSQPLSTLGKHTAPE</sequence>
<feature type="compositionally biased region" description="Polar residues" evidence="5">
    <location>
        <begin position="66"/>
        <end position="80"/>
    </location>
</feature>
<dbReference type="GO" id="GO:0016020">
    <property type="term" value="C:membrane"/>
    <property type="evidence" value="ECO:0007669"/>
    <property type="project" value="UniProtKB-SubCell"/>
</dbReference>
<proteinExistence type="predicted"/>
<evidence type="ECO:0000256" key="1">
    <source>
        <dbReference type="ARBA" id="ARBA00004167"/>
    </source>
</evidence>
<accession>A0A1L9T6W9</accession>
<gene>
    <name evidence="7" type="ORF">ASPSYDRAFT_452558</name>
</gene>
<feature type="region of interest" description="Disordered" evidence="5">
    <location>
        <begin position="40"/>
        <end position="101"/>
    </location>
</feature>
<evidence type="ECO:0000256" key="3">
    <source>
        <dbReference type="ARBA" id="ARBA00022989"/>
    </source>
</evidence>
<dbReference type="RefSeq" id="XP_040699000.1">
    <property type="nucleotide sequence ID" value="XM_040847003.1"/>
</dbReference>
<evidence type="ECO:0000256" key="4">
    <source>
        <dbReference type="ARBA" id="ARBA00023136"/>
    </source>
</evidence>
<dbReference type="OrthoDB" id="5425848at2759"/>
<dbReference type="Proteomes" id="UP000184356">
    <property type="component" value="Unassembled WGS sequence"/>
</dbReference>